<dbReference type="AlphaFoldDB" id="A0A2M3ZUG2"/>
<feature type="compositionally biased region" description="Basic residues" evidence="1">
    <location>
        <begin position="73"/>
        <end position="83"/>
    </location>
</feature>
<protein>
    <submittedName>
        <fullName evidence="3">Putative secreted peptide</fullName>
    </submittedName>
</protein>
<accession>A0A2M3ZUG2</accession>
<proteinExistence type="predicted"/>
<sequence>MSSMATHRHTLWMPCCLLMHGHSDWVSLTSDDRHQVTTVHCRPRRRALRYHATGDFCHQRHHHHHRYCCCPRKHSKAHNRPPRPHLQPNPTF</sequence>
<evidence type="ECO:0000256" key="2">
    <source>
        <dbReference type="SAM" id="SignalP"/>
    </source>
</evidence>
<name>A0A2M3ZUG2_9DIPT</name>
<organism evidence="3">
    <name type="scientific">Anopheles braziliensis</name>
    <dbReference type="NCBI Taxonomy" id="58242"/>
    <lineage>
        <taxon>Eukaryota</taxon>
        <taxon>Metazoa</taxon>
        <taxon>Ecdysozoa</taxon>
        <taxon>Arthropoda</taxon>
        <taxon>Hexapoda</taxon>
        <taxon>Insecta</taxon>
        <taxon>Pterygota</taxon>
        <taxon>Neoptera</taxon>
        <taxon>Endopterygota</taxon>
        <taxon>Diptera</taxon>
        <taxon>Nematocera</taxon>
        <taxon>Culicoidea</taxon>
        <taxon>Culicidae</taxon>
        <taxon>Anophelinae</taxon>
        <taxon>Anopheles</taxon>
    </lineage>
</organism>
<keyword evidence="2" id="KW-0732">Signal</keyword>
<reference evidence="3" key="1">
    <citation type="submission" date="2018-01" db="EMBL/GenBank/DDBJ databases">
        <title>An insight into the sialome of Amazonian anophelines.</title>
        <authorList>
            <person name="Ribeiro J.M."/>
            <person name="Scarpassa V."/>
            <person name="Calvo E."/>
        </authorList>
    </citation>
    <scope>NUCLEOTIDE SEQUENCE</scope>
    <source>
        <tissue evidence="3">Salivary glands</tissue>
    </source>
</reference>
<dbReference type="EMBL" id="GGFM01011329">
    <property type="protein sequence ID" value="MBW32080.1"/>
    <property type="molecule type" value="Transcribed_RNA"/>
</dbReference>
<evidence type="ECO:0000313" key="3">
    <source>
        <dbReference type="EMBL" id="MBW32080.1"/>
    </source>
</evidence>
<evidence type="ECO:0000256" key="1">
    <source>
        <dbReference type="SAM" id="MobiDB-lite"/>
    </source>
</evidence>
<feature type="chain" id="PRO_5014875962" evidence="2">
    <location>
        <begin position="24"/>
        <end position="92"/>
    </location>
</feature>
<feature type="region of interest" description="Disordered" evidence="1">
    <location>
        <begin position="73"/>
        <end position="92"/>
    </location>
</feature>
<feature type="signal peptide" evidence="2">
    <location>
        <begin position="1"/>
        <end position="23"/>
    </location>
</feature>